<sequence>MNLFQSIENIIEKHNEIPFSGAILFQQQGKTFEQGYGYANRSEKIQNTSYSRFGIASGCKIFTSVAICQLVQDGLLSFDSYLKDCLDISFPNFDPKITIHHLLTHSSGIPDYFDEEFMSDFEELWKVLPMYSIQSPKDFLPMFQNGQMKFSPGERFSYNNAGFILLGLVVEQITGMEFTDYVEKNIFQRCGMIDSGYFRMDQLPERTAIGYIDNDDKTWKSNIYSVPIKGGPDGGAFTTVHDLGRFWDALFDHQLLSKEYTTILLTPHIKDNDQTYYGYGVWMLVFDNTIFKYFVMGSDPGVIMQSSVYPKSNLQAHIIGNINKGAGMIASKIDEVIYKEL</sequence>
<dbReference type="GO" id="GO:0016787">
    <property type="term" value="F:hydrolase activity"/>
    <property type="evidence" value="ECO:0007669"/>
    <property type="project" value="UniProtKB-KW"/>
</dbReference>
<dbReference type="InterPro" id="IPR050491">
    <property type="entry name" value="AmpC-like"/>
</dbReference>
<keyword evidence="4" id="KW-0378">Hydrolase</keyword>
<evidence type="ECO:0000256" key="2">
    <source>
        <dbReference type="ARBA" id="ARBA00023136"/>
    </source>
</evidence>
<dbReference type="InterPro" id="IPR012338">
    <property type="entry name" value="Beta-lactam/transpept-like"/>
</dbReference>
<dbReference type="EMBL" id="JABFOR010000042">
    <property type="protein sequence ID" value="NOJ73322.1"/>
    <property type="molecule type" value="Genomic_DNA"/>
</dbReference>
<evidence type="ECO:0000259" key="3">
    <source>
        <dbReference type="Pfam" id="PF00144"/>
    </source>
</evidence>
<proteinExistence type="predicted"/>
<protein>
    <submittedName>
        <fullName evidence="4">Serine hydrolase</fullName>
    </submittedName>
</protein>
<gene>
    <name evidence="4" type="ORF">HMI46_22585</name>
</gene>
<dbReference type="RefSeq" id="WP_171418972.1">
    <property type="nucleotide sequence ID" value="NZ_JABFOR010000042.1"/>
</dbReference>
<evidence type="ECO:0000313" key="4">
    <source>
        <dbReference type="EMBL" id="NOJ73322.1"/>
    </source>
</evidence>
<feature type="domain" description="Beta-lactamase-related" evidence="3">
    <location>
        <begin position="21"/>
        <end position="259"/>
    </location>
</feature>
<name>A0AAP7A644_PAEAL</name>
<dbReference type="GO" id="GO:0016020">
    <property type="term" value="C:membrane"/>
    <property type="evidence" value="ECO:0007669"/>
    <property type="project" value="UniProtKB-SubCell"/>
</dbReference>
<organism evidence="4 5">
    <name type="scientific">Paenibacillus alvei</name>
    <name type="common">Bacillus alvei</name>
    <dbReference type="NCBI Taxonomy" id="44250"/>
    <lineage>
        <taxon>Bacteria</taxon>
        <taxon>Bacillati</taxon>
        <taxon>Bacillota</taxon>
        <taxon>Bacilli</taxon>
        <taxon>Bacillales</taxon>
        <taxon>Paenibacillaceae</taxon>
        <taxon>Paenibacillus</taxon>
    </lineage>
</organism>
<dbReference type="AlphaFoldDB" id="A0AAP7A644"/>
<accession>A0AAP7A644</accession>
<reference evidence="4 5" key="1">
    <citation type="submission" date="2020-05" db="EMBL/GenBank/DDBJ databases">
        <title>Whole genome sequencing and identification of novel metabolites from Paenibacillus alvei strain JR949.</title>
        <authorList>
            <person name="Rajendhran J."/>
            <person name="Sree Pranav P."/>
            <person name="Mahalakshmi B."/>
            <person name="Karthikeyan R."/>
        </authorList>
    </citation>
    <scope>NUCLEOTIDE SEQUENCE [LARGE SCALE GENOMIC DNA]</scope>
    <source>
        <strain evidence="4 5">JR949</strain>
    </source>
</reference>
<dbReference type="Gene3D" id="3.40.710.10">
    <property type="entry name" value="DD-peptidase/beta-lactamase superfamily"/>
    <property type="match status" value="1"/>
</dbReference>
<dbReference type="SUPFAM" id="SSF56601">
    <property type="entry name" value="beta-lactamase/transpeptidase-like"/>
    <property type="match status" value="1"/>
</dbReference>
<dbReference type="PANTHER" id="PTHR46825:SF11">
    <property type="entry name" value="PENICILLIN-BINDING PROTEIN 4"/>
    <property type="match status" value="1"/>
</dbReference>
<dbReference type="PANTHER" id="PTHR46825">
    <property type="entry name" value="D-ALANYL-D-ALANINE-CARBOXYPEPTIDASE/ENDOPEPTIDASE AMPH"/>
    <property type="match status" value="1"/>
</dbReference>
<dbReference type="InterPro" id="IPR001466">
    <property type="entry name" value="Beta-lactam-related"/>
</dbReference>
<comment type="caution">
    <text evidence="4">The sequence shown here is derived from an EMBL/GenBank/DDBJ whole genome shotgun (WGS) entry which is preliminary data.</text>
</comment>
<evidence type="ECO:0000256" key="1">
    <source>
        <dbReference type="ARBA" id="ARBA00004370"/>
    </source>
</evidence>
<dbReference type="Proteomes" id="UP000552038">
    <property type="component" value="Unassembled WGS sequence"/>
</dbReference>
<keyword evidence="2" id="KW-0472">Membrane</keyword>
<evidence type="ECO:0000313" key="5">
    <source>
        <dbReference type="Proteomes" id="UP000552038"/>
    </source>
</evidence>
<comment type="subcellular location">
    <subcellularLocation>
        <location evidence="1">Membrane</location>
    </subcellularLocation>
</comment>
<dbReference type="Pfam" id="PF00144">
    <property type="entry name" value="Beta-lactamase"/>
    <property type="match status" value="1"/>
</dbReference>